<dbReference type="AlphaFoldDB" id="A0A8J4DNW2"/>
<feature type="domain" description="Methyltransferase type 11" evidence="2">
    <location>
        <begin position="63"/>
        <end position="160"/>
    </location>
</feature>
<keyword evidence="4" id="KW-1185">Reference proteome</keyword>
<accession>A0A8J4DNW2</accession>
<protein>
    <recommendedName>
        <fullName evidence="2">Methyltransferase type 11 domain-containing protein</fullName>
    </recommendedName>
</protein>
<dbReference type="CDD" id="cd02440">
    <property type="entry name" value="AdoMet_MTases"/>
    <property type="match status" value="1"/>
</dbReference>
<dbReference type="EMBL" id="BOPF01000003">
    <property type="protein sequence ID" value="GIJ44231.1"/>
    <property type="molecule type" value="Genomic_DNA"/>
</dbReference>
<proteinExistence type="predicted"/>
<dbReference type="Pfam" id="PF08241">
    <property type="entry name" value="Methyltransf_11"/>
    <property type="match status" value="1"/>
</dbReference>
<dbReference type="RefSeq" id="WP_203897795.1">
    <property type="nucleotide sequence ID" value="NZ_BOPF01000003.1"/>
</dbReference>
<evidence type="ECO:0000313" key="3">
    <source>
        <dbReference type="EMBL" id="GIJ44231.1"/>
    </source>
</evidence>
<dbReference type="InterPro" id="IPR013216">
    <property type="entry name" value="Methyltransf_11"/>
</dbReference>
<sequence>MTTLDSDYYDRWYSDVIRSSSRDAIVQRALALPPTFRSTGLVGWDALGEVVGTLGLQPGHTLLDLACGRGGYGLEIIRRTGARLVGVDFSRVAVEHARRDADAAGLADRCEFLVNDLADTGVAASSVDALICLDSIQFAEPLDGALRECHRVLKPGGRVAVTGWRLVDASDEHLRRRVRHRELAAAFRSAGFERVEVTDRPSWRIGERAMWSAALTVEGADDPALREMCAEARRALKVFDLRQRILLTAVAPAPTAAGRSDGL</sequence>
<dbReference type="PANTHER" id="PTHR44068:SF11">
    <property type="entry name" value="GERANYL DIPHOSPHATE 2-C-METHYLTRANSFERASE"/>
    <property type="match status" value="1"/>
</dbReference>
<keyword evidence="1" id="KW-0808">Transferase</keyword>
<dbReference type="Proteomes" id="UP000619260">
    <property type="component" value="Unassembled WGS sequence"/>
</dbReference>
<comment type="caution">
    <text evidence="3">The sequence shown here is derived from an EMBL/GenBank/DDBJ whole genome shotgun (WGS) entry which is preliminary data.</text>
</comment>
<evidence type="ECO:0000259" key="2">
    <source>
        <dbReference type="Pfam" id="PF08241"/>
    </source>
</evidence>
<gene>
    <name evidence="3" type="ORF">Val02_11170</name>
</gene>
<dbReference type="Gene3D" id="3.40.50.150">
    <property type="entry name" value="Vaccinia Virus protein VP39"/>
    <property type="match status" value="1"/>
</dbReference>
<name>A0A8J4DNW2_9ACTN</name>
<dbReference type="InterPro" id="IPR029063">
    <property type="entry name" value="SAM-dependent_MTases_sf"/>
</dbReference>
<reference evidence="3" key="1">
    <citation type="submission" date="2021-01" db="EMBL/GenBank/DDBJ databases">
        <title>Whole genome shotgun sequence of Virgisporangium aliadipatigenens NBRC 105644.</title>
        <authorList>
            <person name="Komaki H."/>
            <person name="Tamura T."/>
        </authorList>
    </citation>
    <scope>NUCLEOTIDE SEQUENCE</scope>
    <source>
        <strain evidence="3">NBRC 105644</strain>
    </source>
</reference>
<dbReference type="InterPro" id="IPR050447">
    <property type="entry name" value="Erg6_SMT_methyltransf"/>
</dbReference>
<organism evidence="3 4">
    <name type="scientific">Virgisporangium aliadipatigenens</name>
    <dbReference type="NCBI Taxonomy" id="741659"/>
    <lineage>
        <taxon>Bacteria</taxon>
        <taxon>Bacillati</taxon>
        <taxon>Actinomycetota</taxon>
        <taxon>Actinomycetes</taxon>
        <taxon>Micromonosporales</taxon>
        <taxon>Micromonosporaceae</taxon>
        <taxon>Virgisporangium</taxon>
    </lineage>
</organism>
<dbReference type="SUPFAM" id="SSF53335">
    <property type="entry name" value="S-adenosyl-L-methionine-dependent methyltransferases"/>
    <property type="match status" value="1"/>
</dbReference>
<evidence type="ECO:0000313" key="4">
    <source>
        <dbReference type="Proteomes" id="UP000619260"/>
    </source>
</evidence>
<dbReference type="GO" id="GO:0008757">
    <property type="term" value="F:S-adenosylmethionine-dependent methyltransferase activity"/>
    <property type="evidence" value="ECO:0007669"/>
    <property type="project" value="InterPro"/>
</dbReference>
<evidence type="ECO:0000256" key="1">
    <source>
        <dbReference type="ARBA" id="ARBA00022679"/>
    </source>
</evidence>
<dbReference type="PANTHER" id="PTHR44068">
    <property type="entry name" value="ZGC:194242"/>
    <property type="match status" value="1"/>
</dbReference>